<evidence type="ECO:0000313" key="4">
    <source>
        <dbReference type="Proteomes" id="UP000824469"/>
    </source>
</evidence>
<dbReference type="Pfam" id="PF03999">
    <property type="entry name" value="MAP65_ASE1"/>
    <property type="match status" value="1"/>
</dbReference>
<dbReference type="OMA" id="HTSSTCH"/>
<protein>
    <submittedName>
        <fullName evidence="3">Uncharacterized protein</fullName>
    </submittedName>
</protein>
<dbReference type="GO" id="GO:0005737">
    <property type="term" value="C:cytoplasm"/>
    <property type="evidence" value="ECO:0007669"/>
    <property type="project" value="TreeGrafter"/>
</dbReference>
<organism evidence="3 4">
    <name type="scientific">Taxus chinensis</name>
    <name type="common">Chinese yew</name>
    <name type="synonym">Taxus wallichiana var. chinensis</name>
    <dbReference type="NCBI Taxonomy" id="29808"/>
    <lineage>
        <taxon>Eukaryota</taxon>
        <taxon>Viridiplantae</taxon>
        <taxon>Streptophyta</taxon>
        <taxon>Embryophyta</taxon>
        <taxon>Tracheophyta</taxon>
        <taxon>Spermatophyta</taxon>
        <taxon>Pinopsida</taxon>
        <taxon>Pinidae</taxon>
        <taxon>Conifers II</taxon>
        <taxon>Cupressales</taxon>
        <taxon>Taxaceae</taxon>
        <taxon>Taxus</taxon>
    </lineage>
</organism>
<dbReference type="PANTHER" id="PTHR19321:SF0">
    <property type="entry name" value="65-KDA MICROTUBULE-ASSOCIATED PROTEIN 6"/>
    <property type="match status" value="1"/>
</dbReference>
<dbReference type="GO" id="GO:0005819">
    <property type="term" value="C:spindle"/>
    <property type="evidence" value="ECO:0007669"/>
    <property type="project" value="TreeGrafter"/>
</dbReference>
<dbReference type="Gene3D" id="1.20.58.1520">
    <property type="match status" value="1"/>
</dbReference>
<evidence type="ECO:0000256" key="2">
    <source>
        <dbReference type="ARBA" id="ARBA00022701"/>
    </source>
</evidence>
<dbReference type="Proteomes" id="UP000824469">
    <property type="component" value="Unassembled WGS sequence"/>
</dbReference>
<dbReference type="GO" id="GO:0000226">
    <property type="term" value="P:microtubule cytoskeleton organization"/>
    <property type="evidence" value="ECO:0007669"/>
    <property type="project" value="InterPro"/>
</dbReference>
<comment type="similarity">
    <text evidence="1">Belongs to the MAP65/ASE1 family.</text>
</comment>
<proteinExistence type="inferred from homology"/>
<dbReference type="GO" id="GO:0005874">
    <property type="term" value="C:microtubule"/>
    <property type="evidence" value="ECO:0007669"/>
    <property type="project" value="UniProtKB-KW"/>
</dbReference>
<dbReference type="EMBL" id="JAHRHJ020000010">
    <property type="protein sequence ID" value="KAH9299823.1"/>
    <property type="molecule type" value="Genomic_DNA"/>
</dbReference>
<name>A0AA38CNM3_TAXCH</name>
<dbReference type="GO" id="GO:0008017">
    <property type="term" value="F:microtubule binding"/>
    <property type="evidence" value="ECO:0007669"/>
    <property type="project" value="InterPro"/>
</dbReference>
<dbReference type="AlphaFoldDB" id="A0AA38CNM3"/>
<keyword evidence="4" id="KW-1185">Reference proteome</keyword>
<reference evidence="3 4" key="1">
    <citation type="journal article" date="2021" name="Nat. Plants">
        <title>The Taxus genome provides insights into paclitaxel biosynthesis.</title>
        <authorList>
            <person name="Xiong X."/>
            <person name="Gou J."/>
            <person name="Liao Q."/>
            <person name="Li Y."/>
            <person name="Zhou Q."/>
            <person name="Bi G."/>
            <person name="Li C."/>
            <person name="Du R."/>
            <person name="Wang X."/>
            <person name="Sun T."/>
            <person name="Guo L."/>
            <person name="Liang H."/>
            <person name="Lu P."/>
            <person name="Wu Y."/>
            <person name="Zhang Z."/>
            <person name="Ro D.K."/>
            <person name="Shang Y."/>
            <person name="Huang S."/>
            <person name="Yan J."/>
        </authorList>
    </citation>
    <scope>NUCLEOTIDE SEQUENCE [LARGE SCALE GENOMIC DNA]</scope>
    <source>
        <strain evidence="3">Ta-2019</strain>
    </source>
</reference>
<keyword evidence="2" id="KW-0493">Microtubule</keyword>
<dbReference type="PANTHER" id="PTHR19321">
    <property type="entry name" value="PROTEIN REGULATOR OF CYTOKINESIS 1 PRC1-RELATED"/>
    <property type="match status" value="1"/>
</dbReference>
<feature type="non-terminal residue" evidence="3">
    <location>
        <position position="461"/>
    </location>
</feature>
<evidence type="ECO:0000313" key="3">
    <source>
        <dbReference type="EMBL" id="KAH9299823.1"/>
    </source>
</evidence>
<sequence length="461" mass="52715">MVPSLGQQSVHMDTTCGSLLRELQHIWDEIGETEVERDKMLLELEKECLEVYCRKVDQASHSRAKLHQSLADKEAELASLIAAIGDRNLHSQSEKRSGTLKEQLAIITPQLEELRSRREERIRQFMEVKAQIEKLCGEISGYSRQSDVVLSLTNGEEEDLSLRKLDEYHAHLQALQKEKSDRLHKVLEYVNEVHGLCAVLGMDFWKTVSEVHPSLHDSTPGQSKNISNETLEGLSQTIQKLNDEKKLRIRKLHDLGKSLVELWNLMDTPIEERELFENVVFILEASDNEVTGSGALALDIIEQAEIEVERLDQLKASKMKELVLKKRMELEEICRRAHLEPDASTAPEKSNALIDAGMVDPSELLANIEAQILKAKEDVLSRREIMDKIDKWLSACEEESWLEDYNRDENRYSASRGAHINLKRAERARVTVTKIPALVENLKAKTHAWEEEKETPFLYDG</sequence>
<dbReference type="InterPro" id="IPR007145">
    <property type="entry name" value="MAP65_Ase1_PRC1"/>
</dbReference>
<evidence type="ECO:0000256" key="1">
    <source>
        <dbReference type="ARBA" id="ARBA00006187"/>
    </source>
</evidence>
<accession>A0AA38CNM3</accession>
<comment type="caution">
    <text evidence="3">The sequence shown here is derived from an EMBL/GenBank/DDBJ whole genome shotgun (WGS) entry which is preliminary data.</text>
</comment>
<gene>
    <name evidence="3" type="ORF">KI387_031505</name>
</gene>